<evidence type="ECO:0000256" key="9">
    <source>
        <dbReference type="ARBA" id="ARBA00022989"/>
    </source>
</evidence>
<evidence type="ECO:0000313" key="14">
    <source>
        <dbReference type="Proteomes" id="UP000031802"/>
    </source>
</evidence>
<feature type="transmembrane region" description="Helical" evidence="11">
    <location>
        <begin position="59"/>
        <end position="80"/>
    </location>
</feature>
<dbReference type="GO" id="GO:0055056">
    <property type="term" value="F:D-glucose transmembrane transporter activity"/>
    <property type="evidence" value="ECO:0007669"/>
    <property type="project" value="InterPro"/>
</dbReference>
<dbReference type="GO" id="GO:0005886">
    <property type="term" value="C:plasma membrane"/>
    <property type="evidence" value="ECO:0007669"/>
    <property type="project" value="UniProtKB-SubCell"/>
</dbReference>
<gene>
    <name evidence="13" type="ORF">DI53_1174</name>
</gene>
<dbReference type="OrthoDB" id="9786665at2"/>
<feature type="transmembrane region" description="Helical" evidence="11">
    <location>
        <begin position="341"/>
        <end position="364"/>
    </location>
</feature>
<keyword evidence="8 11" id="KW-0812">Transmembrane</keyword>
<feature type="transmembrane region" description="Helical" evidence="11">
    <location>
        <begin position="376"/>
        <end position="398"/>
    </location>
</feature>
<feature type="transmembrane region" description="Helical" evidence="11">
    <location>
        <begin position="20"/>
        <end position="39"/>
    </location>
</feature>
<accession>A0A0B8T1L3</accession>
<evidence type="ECO:0000256" key="2">
    <source>
        <dbReference type="ARBA" id="ARBA00004429"/>
    </source>
</evidence>
<proteinExistence type="inferred from homology"/>
<protein>
    <submittedName>
        <fullName evidence="13">L-fucose transporter</fullName>
    </submittedName>
</protein>
<dbReference type="Pfam" id="PF07690">
    <property type="entry name" value="MFS_1"/>
    <property type="match status" value="1"/>
</dbReference>
<keyword evidence="10 11" id="KW-0472">Membrane</keyword>
<dbReference type="PANTHER" id="PTHR43702:SF3">
    <property type="entry name" value="PROTEIN TSGA"/>
    <property type="match status" value="1"/>
</dbReference>
<comment type="subcellular location">
    <subcellularLocation>
        <location evidence="2">Cell inner membrane</location>
        <topology evidence="2">Multi-pass membrane protein</topology>
    </subcellularLocation>
</comment>
<evidence type="ECO:0000256" key="1">
    <source>
        <dbReference type="ARBA" id="ARBA00003321"/>
    </source>
</evidence>
<dbReference type="GO" id="GO:0005354">
    <property type="term" value="F:galactose transmembrane transporter activity"/>
    <property type="evidence" value="ECO:0007669"/>
    <property type="project" value="InterPro"/>
</dbReference>
<evidence type="ECO:0000256" key="6">
    <source>
        <dbReference type="ARBA" id="ARBA00022519"/>
    </source>
</evidence>
<evidence type="ECO:0000259" key="12">
    <source>
        <dbReference type="PROSITE" id="PS50850"/>
    </source>
</evidence>
<keyword evidence="9 11" id="KW-1133">Transmembrane helix</keyword>
<evidence type="ECO:0000256" key="11">
    <source>
        <dbReference type="SAM" id="Phobius"/>
    </source>
</evidence>
<dbReference type="NCBIfam" id="TIGR00885">
    <property type="entry name" value="fucP"/>
    <property type="match status" value="1"/>
</dbReference>
<dbReference type="Proteomes" id="UP000031802">
    <property type="component" value="Unassembled WGS sequence"/>
</dbReference>
<dbReference type="STRING" id="1229276.DI53_1174"/>
<keyword evidence="14" id="KW-1185">Reference proteome</keyword>
<sequence>MHVNTHEPAPIDHHSSRGYLFPFILVVCLFFLWGMAHNLNGVLIPHLKKACQLDNSQSALVDTSVFFAYFVMALPAGFLLRKWGYKASIIVGLLAFSLGAFLFIPAANLRMYELFLLALFIIGCGLAVLETAANPYAAVLGPANSATHRLNLAASFNGLAAMIAPIIGTMFILSGKSYSPEQMEAMGEAARLNYLAEEAASVKLPYLILGLVLLIIAIIFVFVKLPEIKDAEESETRQKTGLFAALRHRHLAYAVVAQFFYVGAQVCVTSFFIRMAQQGAGVDEKTAGYYLGVYGLLFMAGRFVGTFLLRYTTASRLLSLYAFIAILLAAVAIFGSGMVVLYALGGLGFFMSIMFPTIFSLGIVGLGRDTKQGSSWLIMSIVGGAIFPFLTGGIIDFAHDDTQVGYVVPLVCYAVILWYALKGSKPAAIVQSL</sequence>
<organism evidence="13 14">
    <name type="scientific">Sphingobacterium deserti</name>
    <dbReference type="NCBI Taxonomy" id="1229276"/>
    <lineage>
        <taxon>Bacteria</taxon>
        <taxon>Pseudomonadati</taxon>
        <taxon>Bacteroidota</taxon>
        <taxon>Sphingobacteriia</taxon>
        <taxon>Sphingobacteriales</taxon>
        <taxon>Sphingobacteriaceae</taxon>
        <taxon>Sphingobacterium</taxon>
    </lineage>
</organism>
<feature type="transmembrane region" description="Helical" evidence="11">
    <location>
        <begin position="114"/>
        <end position="138"/>
    </location>
</feature>
<comment type="similarity">
    <text evidence="3">Belongs to the major facilitator superfamily. FHS transporter (TC 2.A.1.7) family.</text>
</comment>
<dbReference type="SUPFAM" id="SSF103473">
    <property type="entry name" value="MFS general substrate transporter"/>
    <property type="match status" value="1"/>
</dbReference>
<comment type="function">
    <text evidence="1">Intake of glucose and galactose.</text>
</comment>
<dbReference type="InterPro" id="IPR005964">
    <property type="entry name" value="Glc/Gal_transptr_bac"/>
</dbReference>
<reference evidence="13 14" key="2">
    <citation type="journal article" date="2015" name="PLoS ONE">
        <title>Whole-Genome Optical Mapping and Finished Genome Sequence of Sphingobacterium deserti sp. nov., a New Species Isolated from the Western Desert of China.</title>
        <authorList>
            <person name="Teng C."/>
            <person name="Zhou Z."/>
            <person name="Molnar I."/>
            <person name="Li X."/>
            <person name="Tang R."/>
            <person name="Chen M."/>
            <person name="Wang L."/>
            <person name="Su S."/>
            <person name="Zhang W."/>
            <person name="Lin M."/>
        </authorList>
    </citation>
    <scope>NUCLEOTIDE SEQUENCE [LARGE SCALE GENOMIC DNA]</scope>
    <source>
        <strain evidence="14">ACCC05744</strain>
    </source>
</reference>
<keyword evidence="4" id="KW-0813">Transport</keyword>
<name>A0A0B8T1L3_9SPHI</name>
<dbReference type="AlphaFoldDB" id="A0A0B8T1L3"/>
<feature type="transmembrane region" description="Helical" evidence="11">
    <location>
        <begin position="404"/>
        <end position="421"/>
    </location>
</feature>
<evidence type="ECO:0000256" key="5">
    <source>
        <dbReference type="ARBA" id="ARBA00022475"/>
    </source>
</evidence>
<dbReference type="PATRIC" id="fig|1229276.3.peg.1217"/>
<feature type="transmembrane region" description="Helical" evidence="11">
    <location>
        <begin position="317"/>
        <end position="335"/>
    </location>
</feature>
<keyword evidence="7" id="KW-0762">Sugar transport</keyword>
<evidence type="ECO:0000256" key="10">
    <source>
        <dbReference type="ARBA" id="ARBA00023136"/>
    </source>
</evidence>
<feature type="transmembrane region" description="Helical" evidence="11">
    <location>
        <begin position="150"/>
        <end position="173"/>
    </location>
</feature>
<dbReference type="GO" id="GO:1904659">
    <property type="term" value="P:D-glucose transmembrane transport"/>
    <property type="evidence" value="ECO:0007669"/>
    <property type="project" value="InterPro"/>
</dbReference>
<dbReference type="NCBIfam" id="TIGR01272">
    <property type="entry name" value="gluP"/>
    <property type="match status" value="1"/>
</dbReference>
<dbReference type="eggNOG" id="COG0738">
    <property type="taxonomic scope" value="Bacteria"/>
</dbReference>
<reference evidence="14" key="1">
    <citation type="submission" date="2014-04" db="EMBL/GenBank/DDBJ databases">
        <title>Whole-Genome optical mapping and complete genome sequence of Sphingobacterium deserti sp. nov., a new spaces isolated from desert in the west of China.</title>
        <authorList>
            <person name="Teng C."/>
            <person name="Zhou Z."/>
            <person name="Li X."/>
            <person name="Chen M."/>
            <person name="Lin M."/>
            <person name="Wang L."/>
            <person name="Su S."/>
            <person name="Zhang C."/>
            <person name="Zhang W."/>
        </authorList>
    </citation>
    <scope>NUCLEOTIDE SEQUENCE [LARGE SCALE GENOMIC DNA]</scope>
    <source>
        <strain evidence="14">ACCC05744</strain>
    </source>
</reference>
<dbReference type="RefSeq" id="WP_037496565.1">
    <property type="nucleotide sequence ID" value="NZ_JJMU01000021.1"/>
</dbReference>
<dbReference type="InterPro" id="IPR020846">
    <property type="entry name" value="MFS_dom"/>
</dbReference>
<feature type="transmembrane region" description="Helical" evidence="11">
    <location>
        <begin position="251"/>
        <end position="275"/>
    </location>
</feature>
<feature type="transmembrane region" description="Helical" evidence="11">
    <location>
        <begin position="87"/>
        <end position="108"/>
    </location>
</feature>
<dbReference type="EMBL" id="JJMU01000021">
    <property type="protein sequence ID" value="KGE14947.1"/>
    <property type="molecule type" value="Genomic_DNA"/>
</dbReference>
<evidence type="ECO:0000256" key="4">
    <source>
        <dbReference type="ARBA" id="ARBA00022448"/>
    </source>
</evidence>
<dbReference type="InterPro" id="IPR036259">
    <property type="entry name" value="MFS_trans_sf"/>
</dbReference>
<feature type="domain" description="Major facilitator superfamily (MFS) profile" evidence="12">
    <location>
        <begin position="22"/>
        <end position="425"/>
    </location>
</feature>
<evidence type="ECO:0000313" key="13">
    <source>
        <dbReference type="EMBL" id="KGE14947.1"/>
    </source>
</evidence>
<dbReference type="InterPro" id="IPR011701">
    <property type="entry name" value="MFS"/>
</dbReference>
<evidence type="ECO:0000256" key="7">
    <source>
        <dbReference type="ARBA" id="ARBA00022597"/>
    </source>
</evidence>
<dbReference type="InterPro" id="IPR050375">
    <property type="entry name" value="MFS_TsgA-like"/>
</dbReference>
<feature type="transmembrane region" description="Helical" evidence="11">
    <location>
        <begin position="204"/>
        <end position="223"/>
    </location>
</feature>
<comment type="caution">
    <text evidence="13">The sequence shown here is derived from an EMBL/GenBank/DDBJ whole genome shotgun (WGS) entry which is preliminary data.</text>
</comment>
<feature type="transmembrane region" description="Helical" evidence="11">
    <location>
        <begin position="287"/>
        <end position="305"/>
    </location>
</feature>
<dbReference type="PANTHER" id="PTHR43702">
    <property type="entry name" value="L-FUCOSE-PROTON SYMPORTER"/>
    <property type="match status" value="1"/>
</dbReference>
<dbReference type="Gene3D" id="1.20.1250.20">
    <property type="entry name" value="MFS general substrate transporter like domains"/>
    <property type="match status" value="2"/>
</dbReference>
<evidence type="ECO:0000256" key="3">
    <source>
        <dbReference type="ARBA" id="ARBA00009120"/>
    </source>
</evidence>
<keyword evidence="6" id="KW-0997">Cell inner membrane</keyword>
<keyword evidence="5" id="KW-1003">Cell membrane</keyword>
<dbReference type="InterPro" id="IPR005275">
    <property type="entry name" value="Lfuc_symporter_FucP"/>
</dbReference>
<evidence type="ECO:0000256" key="8">
    <source>
        <dbReference type="ARBA" id="ARBA00022692"/>
    </source>
</evidence>
<dbReference type="PROSITE" id="PS50850">
    <property type="entry name" value="MFS"/>
    <property type="match status" value="1"/>
</dbReference>
<dbReference type="CDD" id="cd17394">
    <property type="entry name" value="MFS_FucP_like"/>
    <property type="match status" value="1"/>
</dbReference>
<dbReference type="GO" id="GO:0015535">
    <property type="term" value="F:fucose:proton symporter activity"/>
    <property type="evidence" value="ECO:0007669"/>
    <property type="project" value="InterPro"/>
</dbReference>